<reference evidence="2" key="2">
    <citation type="submission" date="2020-05" db="UniProtKB">
        <authorList>
            <consortium name="EnsemblMetazoa"/>
        </authorList>
    </citation>
    <scope>IDENTIFICATION</scope>
    <source>
        <strain evidence="2">maculatus3</strain>
    </source>
</reference>
<name>A0A182T6C9_9DIPT</name>
<feature type="region of interest" description="Disordered" evidence="1">
    <location>
        <begin position="69"/>
        <end position="187"/>
    </location>
</feature>
<protein>
    <submittedName>
        <fullName evidence="2">Uncharacterized protein</fullName>
    </submittedName>
</protein>
<dbReference type="AlphaFoldDB" id="A0A182T6C9"/>
<accession>A0A182T6C9</accession>
<feature type="compositionally biased region" description="Low complexity" evidence="1">
    <location>
        <begin position="177"/>
        <end position="187"/>
    </location>
</feature>
<keyword evidence="3" id="KW-1185">Reference proteome</keyword>
<dbReference type="VEuPathDB" id="VectorBase:AMAM020547"/>
<dbReference type="EnsemblMetazoa" id="AMAM020547-RA">
    <property type="protein sequence ID" value="AMAM020547-PA"/>
    <property type="gene ID" value="AMAM020547"/>
</dbReference>
<feature type="compositionally biased region" description="Polar residues" evidence="1">
    <location>
        <begin position="69"/>
        <end position="80"/>
    </location>
</feature>
<evidence type="ECO:0000313" key="2">
    <source>
        <dbReference type="EnsemblMetazoa" id="AMAM020547-PA"/>
    </source>
</evidence>
<organism evidence="2 3">
    <name type="scientific">Anopheles maculatus</name>
    <dbReference type="NCBI Taxonomy" id="74869"/>
    <lineage>
        <taxon>Eukaryota</taxon>
        <taxon>Metazoa</taxon>
        <taxon>Ecdysozoa</taxon>
        <taxon>Arthropoda</taxon>
        <taxon>Hexapoda</taxon>
        <taxon>Insecta</taxon>
        <taxon>Pterygota</taxon>
        <taxon>Neoptera</taxon>
        <taxon>Endopterygota</taxon>
        <taxon>Diptera</taxon>
        <taxon>Nematocera</taxon>
        <taxon>Culicoidea</taxon>
        <taxon>Culicidae</taxon>
        <taxon>Anophelinae</taxon>
        <taxon>Anopheles</taxon>
        <taxon>Anopheles maculatus group</taxon>
    </lineage>
</organism>
<reference evidence="3" key="1">
    <citation type="submission" date="2013-09" db="EMBL/GenBank/DDBJ databases">
        <title>The Genome Sequence of Anopheles maculatus species B.</title>
        <authorList>
            <consortium name="The Broad Institute Genomics Platform"/>
            <person name="Neafsey D.E."/>
            <person name="Besansky N."/>
            <person name="Howell P."/>
            <person name="Walton C."/>
            <person name="Young S.K."/>
            <person name="Zeng Q."/>
            <person name="Gargeya S."/>
            <person name="Fitzgerald M."/>
            <person name="Haas B."/>
            <person name="Abouelleil A."/>
            <person name="Allen A.W."/>
            <person name="Alvarado L."/>
            <person name="Arachchi H.M."/>
            <person name="Berlin A.M."/>
            <person name="Chapman S.B."/>
            <person name="Gainer-Dewar J."/>
            <person name="Goldberg J."/>
            <person name="Griggs A."/>
            <person name="Gujja S."/>
            <person name="Hansen M."/>
            <person name="Howarth C."/>
            <person name="Imamovic A."/>
            <person name="Ireland A."/>
            <person name="Larimer J."/>
            <person name="McCowan C."/>
            <person name="Murphy C."/>
            <person name="Pearson M."/>
            <person name="Poon T.W."/>
            <person name="Priest M."/>
            <person name="Roberts A."/>
            <person name="Saif S."/>
            <person name="Shea T."/>
            <person name="Sisk P."/>
            <person name="Sykes S."/>
            <person name="Wortman J."/>
            <person name="Nusbaum C."/>
            <person name="Birren B."/>
        </authorList>
    </citation>
    <scope>NUCLEOTIDE SEQUENCE [LARGE SCALE GENOMIC DNA]</scope>
    <source>
        <strain evidence="3">maculatus3</strain>
    </source>
</reference>
<dbReference type="Proteomes" id="UP000075901">
    <property type="component" value="Unassembled WGS sequence"/>
</dbReference>
<proteinExistence type="predicted"/>
<sequence>MAVRYSAMMLRNLKQLVPLVQQTAHYSNLYRSSRGLVPLIQSYRAAQYRTPTLSCVSSYPYIRRSITLRSSEPSPASKRTISPDDDEASNSPVKVTKKAKRSRVVSSSSSSSSEDERDRKPTAKGNEKKTPSPKASKGETTKNGKADRSVTVKKEPKSKTSPKKETNAAKEKKTSKKASPTTKSKSP</sequence>
<evidence type="ECO:0000313" key="3">
    <source>
        <dbReference type="Proteomes" id="UP000075901"/>
    </source>
</evidence>
<feature type="compositionally biased region" description="Basic and acidic residues" evidence="1">
    <location>
        <begin position="114"/>
        <end position="172"/>
    </location>
</feature>
<evidence type="ECO:0000256" key="1">
    <source>
        <dbReference type="SAM" id="MobiDB-lite"/>
    </source>
</evidence>